<dbReference type="EMBL" id="HBUE01033007">
    <property type="protein sequence ID" value="CAG6457605.1"/>
    <property type="molecule type" value="Transcribed_RNA"/>
</dbReference>
<dbReference type="EMBL" id="HBUE01033005">
    <property type="protein sequence ID" value="CAG6457601.1"/>
    <property type="molecule type" value="Transcribed_RNA"/>
</dbReference>
<dbReference type="EMBL" id="HBUE01033010">
    <property type="protein sequence ID" value="CAG6457611.1"/>
    <property type="molecule type" value="Transcribed_RNA"/>
</dbReference>
<reference evidence="2" key="1">
    <citation type="submission" date="2021-05" db="EMBL/GenBank/DDBJ databases">
        <authorList>
            <person name="Alioto T."/>
            <person name="Alioto T."/>
            <person name="Gomez Garrido J."/>
        </authorList>
    </citation>
    <scope>NUCLEOTIDE SEQUENCE</scope>
</reference>
<dbReference type="EMBL" id="HBUE01033002">
    <property type="protein sequence ID" value="CAG6457597.1"/>
    <property type="molecule type" value="Transcribed_RNA"/>
</dbReference>
<dbReference type="EMBL" id="HBUE01033006">
    <property type="protein sequence ID" value="CAG6457603.1"/>
    <property type="molecule type" value="Transcribed_RNA"/>
</dbReference>
<feature type="region of interest" description="Disordered" evidence="1">
    <location>
        <begin position="272"/>
        <end position="305"/>
    </location>
</feature>
<dbReference type="EMBL" id="HBUE01032999">
    <property type="protein sequence ID" value="CAG6457591.1"/>
    <property type="molecule type" value="Transcribed_RNA"/>
</dbReference>
<feature type="compositionally biased region" description="Polar residues" evidence="1">
    <location>
        <begin position="38"/>
        <end position="53"/>
    </location>
</feature>
<dbReference type="EMBL" id="HBUE01033011">
    <property type="protein sequence ID" value="CAG6457613.1"/>
    <property type="molecule type" value="Transcribed_RNA"/>
</dbReference>
<dbReference type="EMBL" id="HBUE01032992">
    <property type="protein sequence ID" value="CAG6457579.1"/>
    <property type="molecule type" value="Transcribed_RNA"/>
</dbReference>
<evidence type="ECO:0000256" key="1">
    <source>
        <dbReference type="SAM" id="MobiDB-lite"/>
    </source>
</evidence>
<dbReference type="EMBL" id="HBUE01033012">
    <property type="protein sequence ID" value="CAG6457615.1"/>
    <property type="molecule type" value="Transcribed_RNA"/>
</dbReference>
<dbReference type="EMBL" id="HBUE01033016">
    <property type="protein sequence ID" value="CAG6457622.1"/>
    <property type="molecule type" value="Transcribed_RNA"/>
</dbReference>
<accession>A0A8D8AI49</accession>
<sequence>MWPRAANRECAGIGHCHEADRGGMSESAGAHRRISVGQAETPSSGVASVGSTQREPHQSFPRIHRAPGCGLFLLEGDAVASSEGIRSQLAVCPELPDPVQCGLLQQGIPRGNALLFVHRAAAAGLRVHSQTHQQNLVLHHELDARRSVAPTAAGSPTRKGPHPPGQAGPADRFPHGLAGRRRSHQFACPPGHLRAHPAAQSDLPEHLRKAVLHVRARDLPRQVQGTPLLSGGHLSQLQPPAGGPGGGLCQAVGAAGPDCTPAGHCDNSALHREPDHATSGAEEAYLSSQWRGSFPGPVHHGRARPEQVERAGQLAVGGGDAAVARAALGRHRRPLHLEPLPERRVGSGVGAGD</sequence>
<feature type="region of interest" description="Disordered" evidence="1">
    <location>
        <begin position="37"/>
        <end position="62"/>
    </location>
</feature>
<dbReference type="EMBL" id="HBUE01033000">
    <property type="protein sequence ID" value="CAG6457593.1"/>
    <property type="molecule type" value="Transcribed_RNA"/>
</dbReference>
<dbReference type="EMBL" id="HBUE01033001">
    <property type="protein sequence ID" value="CAG6457595.1"/>
    <property type="molecule type" value="Transcribed_RNA"/>
</dbReference>
<dbReference type="EMBL" id="HBUE01033013">
    <property type="protein sequence ID" value="CAG6457617.1"/>
    <property type="molecule type" value="Transcribed_RNA"/>
</dbReference>
<dbReference type="EMBL" id="HBUE01033003">
    <property type="protein sequence ID" value="CAG6457599.1"/>
    <property type="molecule type" value="Transcribed_RNA"/>
</dbReference>
<dbReference type="EMBL" id="HBUE01032996">
    <property type="protein sequence ID" value="CAG6457587.1"/>
    <property type="molecule type" value="Transcribed_RNA"/>
</dbReference>
<proteinExistence type="predicted"/>
<dbReference type="EMBL" id="HBUE01032994">
    <property type="protein sequence ID" value="CAG6457583.1"/>
    <property type="molecule type" value="Transcribed_RNA"/>
</dbReference>
<dbReference type="EMBL" id="HBUE01033015">
    <property type="protein sequence ID" value="CAG6457620.1"/>
    <property type="molecule type" value="Transcribed_RNA"/>
</dbReference>
<organism evidence="2">
    <name type="scientific">Culex pipiens</name>
    <name type="common">House mosquito</name>
    <dbReference type="NCBI Taxonomy" id="7175"/>
    <lineage>
        <taxon>Eukaryota</taxon>
        <taxon>Metazoa</taxon>
        <taxon>Ecdysozoa</taxon>
        <taxon>Arthropoda</taxon>
        <taxon>Hexapoda</taxon>
        <taxon>Insecta</taxon>
        <taxon>Pterygota</taxon>
        <taxon>Neoptera</taxon>
        <taxon>Endopterygota</taxon>
        <taxon>Diptera</taxon>
        <taxon>Nematocera</taxon>
        <taxon>Culicoidea</taxon>
        <taxon>Culicidae</taxon>
        <taxon>Culicinae</taxon>
        <taxon>Culicini</taxon>
        <taxon>Culex</taxon>
        <taxon>Culex</taxon>
    </lineage>
</organism>
<protein>
    <submittedName>
        <fullName evidence="2">(northern house mosquito) hypothetical protein</fullName>
    </submittedName>
</protein>
<feature type="region of interest" description="Disordered" evidence="1">
    <location>
        <begin position="148"/>
        <end position="202"/>
    </location>
</feature>
<dbReference type="EMBL" id="HBUE01033009">
    <property type="protein sequence ID" value="CAG6457609.1"/>
    <property type="molecule type" value="Transcribed_RNA"/>
</dbReference>
<evidence type="ECO:0000313" key="2">
    <source>
        <dbReference type="EMBL" id="CAG6457613.1"/>
    </source>
</evidence>
<dbReference type="EMBL" id="HBUE01032993">
    <property type="protein sequence ID" value="CAG6457581.1"/>
    <property type="molecule type" value="Transcribed_RNA"/>
</dbReference>
<name>A0A8D8AI49_CULPI</name>
<dbReference type="EMBL" id="HBUE01032997">
    <property type="protein sequence ID" value="CAG6457589.1"/>
    <property type="molecule type" value="Transcribed_RNA"/>
</dbReference>
<dbReference type="EMBL" id="HBUE01033008">
    <property type="protein sequence ID" value="CAG6457607.1"/>
    <property type="molecule type" value="Transcribed_RNA"/>
</dbReference>
<dbReference type="EMBL" id="HBUE01032991">
    <property type="protein sequence ID" value="CAG6457577.1"/>
    <property type="molecule type" value="Transcribed_RNA"/>
</dbReference>
<dbReference type="EMBL" id="HBUE01032995">
    <property type="protein sequence ID" value="CAG6457585.1"/>
    <property type="molecule type" value="Transcribed_RNA"/>
</dbReference>
<dbReference type="AlphaFoldDB" id="A0A8D8AI49"/>